<comment type="caution">
    <text evidence="1">The sequence shown here is derived from an EMBL/GenBank/DDBJ whole genome shotgun (WGS) entry which is preliminary data.</text>
</comment>
<gene>
    <name evidence="1" type="ORF">GKC89_09380</name>
</gene>
<dbReference type="GO" id="GO:0016740">
    <property type="term" value="F:transferase activity"/>
    <property type="evidence" value="ECO:0007669"/>
    <property type="project" value="UniProtKB-KW"/>
</dbReference>
<dbReference type="EMBL" id="WKOD01000035">
    <property type="protein sequence ID" value="MSA69288.1"/>
    <property type="molecule type" value="Genomic_DNA"/>
</dbReference>
<name>A0A6A8H4V7_9LACO</name>
<dbReference type="AlphaFoldDB" id="A0A6A8H4V7"/>
<keyword evidence="1" id="KW-0808">Transferase</keyword>
<proteinExistence type="predicted"/>
<reference evidence="1" key="1">
    <citation type="journal article" date="2019" name="Nat. Med.">
        <title>A library of human gut bacterial isolates paired with longitudinal multiomics data enables mechanistic microbiome research.</title>
        <authorList>
            <person name="Poyet M."/>
            <person name="Groussin M."/>
            <person name="Gibbons S.M."/>
            <person name="Avila-Pacheco J."/>
            <person name="Jiang X."/>
            <person name="Kearney S.M."/>
            <person name="Perrotta A.R."/>
            <person name="Berdy B."/>
            <person name="Zhao S."/>
            <person name="Lieberman T.D."/>
            <person name="Swanson P.K."/>
            <person name="Smith M."/>
            <person name="Roesemann S."/>
            <person name="Alexander J.E."/>
            <person name="Rich S.A."/>
            <person name="Livny J."/>
            <person name="Vlamakis H."/>
            <person name="Clish C."/>
            <person name="Bullock K."/>
            <person name="Deik A."/>
            <person name="Scott J."/>
            <person name="Pierce K.A."/>
            <person name="Xavier R.J."/>
            <person name="Alm E.J."/>
        </authorList>
    </citation>
    <scope>NUCLEOTIDE SEQUENCE</scope>
    <source>
        <strain evidence="1">BIOML-A18</strain>
    </source>
</reference>
<sequence length="45" mass="5149">MGVPVIDDRLLRADLRNQRIARKTVLMHRLSRGCAALYLTKSQPD</sequence>
<organism evidence="1">
    <name type="scientific">Ligilactobacillus ruminis</name>
    <dbReference type="NCBI Taxonomy" id="1623"/>
    <lineage>
        <taxon>Bacteria</taxon>
        <taxon>Bacillati</taxon>
        <taxon>Bacillota</taxon>
        <taxon>Bacilli</taxon>
        <taxon>Lactobacillales</taxon>
        <taxon>Lactobacillaceae</taxon>
        <taxon>Ligilactobacillus</taxon>
    </lineage>
</organism>
<protein>
    <submittedName>
        <fullName evidence="1">GNAT family acetyltransferase</fullName>
    </submittedName>
</protein>
<accession>A0A6A8H4V7</accession>
<evidence type="ECO:0000313" key="1">
    <source>
        <dbReference type="EMBL" id="MSA69288.1"/>
    </source>
</evidence>